<feature type="transmembrane region" description="Helical" evidence="1">
    <location>
        <begin position="257"/>
        <end position="273"/>
    </location>
</feature>
<dbReference type="InterPro" id="IPR052966">
    <property type="entry name" value="Beta-lactamase_Reg"/>
</dbReference>
<dbReference type="AlphaFoldDB" id="A0A2S2E5H0"/>
<feature type="transmembrane region" description="Helical" evidence="1">
    <location>
        <begin position="72"/>
        <end position="92"/>
    </location>
</feature>
<feature type="transmembrane region" description="Helical" evidence="1">
    <location>
        <begin position="45"/>
        <end position="65"/>
    </location>
</feature>
<dbReference type="InterPro" id="IPR031347">
    <property type="entry name" value="AmpE"/>
</dbReference>
<feature type="transmembrane region" description="Helical" evidence="1">
    <location>
        <begin position="139"/>
        <end position="159"/>
    </location>
</feature>
<dbReference type="RefSeq" id="WP_162558599.1">
    <property type="nucleotide sequence ID" value="NZ_CP029347.1"/>
</dbReference>
<gene>
    <name evidence="2" type="ORF">HMF8227_02452</name>
</gene>
<dbReference type="Pfam" id="PF17113">
    <property type="entry name" value="AmpE"/>
    <property type="match status" value="1"/>
</dbReference>
<sequence>MTLISLLLVLALERTGFNGHSWHVETYTGRYYHFLLRQGIVKDQSTPWVILGVALLPALLLLAVLQMLDMALIELAVSVLLLLVAIGCPLYRASYKGYLQASARGDVEGSNIYAEQMGYVPRDDYSFGQHLMWINYRHYAAVMIWFAVFGAAGALLYVLTRSLVLMLEEDQHPASIQAQQVLEWLDWVPVRVAAFGLLIVGHFSKALPVWVTSAGNAGRPARSLLTEVAQAAEVIEPEELSCNTEPCAMVALAKRNTLFLLVMLSLLSLAGLLP</sequence>
<dbReference type="Proteomes" id="UP000245728">
    <property type="component" value="Chromosome"/>
</dbReference>
<organism evidence="2 3">
    <name type="scientific">Saliniradius amylolyticus</name>
    <dbReference type="NCBI Taxonomy" id="2183582"/>
    <lineage>
        <taxon>Bacteria</taxon>
        <taxon>Pseudomonadati</taxon>
        <taxon>Pseudomonadota</taxon>
        <taxon>Gammaproteobacteria</taxon>
        <taxon>Alteromonadales</taxon>
        <taxon>Alteromonadaceae</taxon>
        <taxon>Saliniradius</taxon>
    </lineage>
</organism>
<dbReference type="GO" id="GO:0046677">
    <property type="term" value="P:response to antibiotic"/>
    <property type="evidence" value="ECO:0007669"/>
    <property type="project" value="TreeGrafter"/>
</dbReference>
<dbReference type="EMBL" id="CP029347">
    <property type="protein sequence ID" value="AWL12904.1"/>
    <property type="molecule type" value="Genomic_DNA"/>
</dbReference>
<accession>A0A2S2E5H0</accession>
<dbReference type="NCBIfam" id="NF008219">
    <property type="entry name" value="PRK10987.1"/>
    <property type="match status" value="1"/>
</dbReference>
<dbReference type="PANTHER" id="PTHR38684:SF1">
    <property type="entry name" value="PROTEIN AMPE"/>
    <property type="match status" value="1"/>
</dbReference>
<evidence type="ECO:0000256" key="1">
    <source>
        <dbReference type="SAM" id="Phobius"/>
    </source>
</evidence>
<protein>
    <submittedName>
        <fullName evidence="2">Protein AmpE</fullName>
    </submittedName>
</protein>
<keyword evidence="1" id="KW-0472">Membrane</keyword>
<evidence type="ECO:0000313" key="3">
    <source>
        <dbReference type="Proteomes" id="UP000245728"/>
    </source>
</evidence>
<dbReference type="KEGG" id="salh:HMF8227_02452"/>
<name>A0A2S2E5H0_9ALTE</name>
<dbReference type="GO" id="GO:0005886">
    <property type="term" value="C:plasma membrane"/>
    <property type="evidence" value="ECO:0007669"/>
    <property type="project" value="TreeGrafter"/>
</dbReference>
<dbReference type="PANTHER" id="PTHR38684">
    <property type="entry name" value="PROTEIN AMPE"/>
    <property type="match status" value="1"/>
</dbReference>
<keyword evidence="1" id="KW-1133">Transmembrane helix</keyword>
<evidence type="ECO:0000313" key="2">
    <source>
        <dbReference type="EMBL" id="AWL12904.1"/>
    </source>
</evidence>
<keyword evidence="3" id="KW-1185">Reference proteome</keyword>
<reference evidence="2 3" key="1">
    <citation type="submission" date="2018-05" db="EMBL/GenBank/DDBJ databases">
        <title>Salinimonas sp. HMF8227 Genome sequencing and assembly.</title>
        <authorList>
            <person name="Kang H."/>
            <person name="Kang J."/>
            <person name="Cha I."/>
            <person name="Kim H."/>
            <person name="Joh K."/>
        </authorList>
    </citation>
    <scope>NUCLEOTIDE SEQUENCE [LARGE SCALE GENOMIC DNA]</scope>
    <source>
        <strain evidence="2 3">HMF8227</strain>
    </source>
</reference>
<proteinExistence type="predicted"/>
<keyword evidence="1" id="KW-0812">Transmembrane</keyword>